<name>A0A834VIA9_SARSC</name>
<feature type="compositionally biased region" description="Basic and acidic residues" evidence="1">
    <location>
        <begin position="139"/>
        <end position="148"/>
    </location>
</feature>
<dbReference type="OrthoDB" id="9977011at2759"/>
<dbReference type="PANTHER" id="PTHR13400:SF4">
    <property type="entry name" value="COILED-COIL DOMAIN-CONTAINING PROTEIN 28A-LIKE PROTEIN"/>
    <property type="match status" value="1"/>
</dbReference>
<dbReference type="EnsemblMetazoa" id="SSS_3169s_mrna">
    <property type="protein sequence ID" value="KAF7496739.1"/>
    <property type="gene ID" value="SSS_3169"/>
</dbReference>
<evidence type="ECO:0000256" key="1">
    <source>
        <dbReference type="SAM" id="MobiDB-lite"/>
    </source>
</evidence>
<evidence type="ECO:0000313" key="4">
    <source>
        <dbReference type="Proteomes" id="UP000070412"/>
    </source>
</evidence>
<dbReference type="PANTHER" id="PTHR13400">
    <property type="entry name" value="CHEMOKINE C-C MOTIF RECEPTOR 1"/>
    <property type="match status" value="1"/>
</dbReference>
<proteinExistence type="predicted"/>
<sequence length="252" mass="29516">MNFDLKHKLSDDGNIHRAEFTDLFDVNDLNSDIVHCSDFSISYYTLNSLNFKPNFLKEFTDVNQTEKSLSKLLNDFHQEKMKAFDEQITMSDMIRVREKQQQLARLHFELNNQQTNEKTSISMINNDSMIVSKQSSIDRSTREGEDLSRSNVEQISSVKFDETKEDDRKIDANTGDEKMDISVPKSNIKQSNHQQNVERDSFRFNRTDQIDRKNDLNKSFPKSNMTKLVQKLQNLCQLIELLQAKNNRNESF</sequence>
<evidence type="ECO:0000313" key="2">
    <source>
        <dbReference type="EMBL" id="KAF7496739.1"/>
    </source>
</evidence>
<protein>
    <submittedName>
        <fullName evidence="2">Coiled-coil domain-containing protein 28B</fullName>
    </submittedName>
</protein>
<dbReference type="EMBL" id="WVUK01000001">
    <property type="protein sequence ID" value="KAF7496739.1"/>
    <property type="molecule type" value="Genomic_DNA"/>
</dbReference>
<dbReference type="Proteomes" id="UP000070412">
    <property type="component" value="Unassembled WGS sequence"/>
</dbReference>
<feature type="region of interest" description="Disordered" evidence="1">
    <location>
        <begin position="135"/>
        <end position="154"/>
    </location>
</feature>
<evidence type="ECO:0000313" key="3">
    <source>
        <dbReference type="EnsemblMetazoa" id="KAF7496739.1"/>
    </source>
</evidence>
<gene>
    <name evidence="2" type="ORF">SSS_3169</name>
</gene>
<organism evidence="2">
    <name type="scientific">Sarcoptes scabiei</name>
    <name type="common">Itch mite</name>
    <name type="synonym">Acarus scabiei</name>
    <dbReference type="NCBI Taxonomy" id="52283"/>
    <lineage>
        <taxon>Eukaryota</taxon>
        <taxon>Metazoa</taxon>
        <taxon>Ecdysozoa</taxon>
        <taxon>Arthropoda</taxon>
        <taxon>Chelicerata</taxon>
        <taxon>Arachnida</taxon>
        <taxon>Acari</taxon>
        <taxon>Acariformes</taxon>
        <taxon>Sarcoptiformes</taxon>
        <taxon>Astigmata</taxon>
        <taxon>Psoroptidia</taxon>
        <taxon>Sarcoptoidea</taxon>
        <taxon>Sarcoptidae</taxon>
        <taxon>Sarcoptinae</taxon>
        <taxon>Sarcoptes</taxon>
    </lineage>
</organism>
<reference evidence="3" key="3">
    <citation type="submission" date="2022-06" db="UniProtKB">
        <authorList>
            <consortium name="EnsemblMetazoa"/>
        </authorList>
    </citation>
    <scope>IDENTIFICATION</scope>
</reference>
<dbReference type="Pfam" id="PF13270">
    <property type="entry name" value="CCDC28"/>
    <property type="match status" value="1"/>
</dbReference>
<dbReference type="InterPro" id="IPR025271">
    <property type="entry name" value="CCDC28"/>
</dbReference>
<dbReference type="AlphaFoldDB" id="A0A834VIA9"/>
<accession>A0A834VIA9</accession>
<reference evidence="2" key="2">
    <citation type="submission" date="2020-01" db="EMBL/GenBank/DDBJ databases">
        <authorList>
            <person name="Korhonen P.K.K."/>
            <person name="Guangxu M.G."/>
            <person name="Wang T.W."/>
            <person name="Stroehlein A.J.S."/>
            <person name="Young N.D."/>
            <person name="Ang C.-S.A."/>
            <person name="Fernando D.W.F."/>
            <person name="Lu H.L."/>
            <person name="Taylor S.T."/>
            <person name="Ehtesham M.E.M."/>
            <person name="Najaraj S.H.N."/>
            <person name="Harsha G.H.G."/>
            <person name="Madugundu A.M."/>
            <person name="Renuse S.R."/>
            <person name="Holt D.H."/>
            <person name="Pandey A.P."/>
            <person name="Papenfuss A.P."/>
            <person name="Gasser R.B.G."/>
            <person name="Fischer K.F."/>
        </authorList>
    </citation>
    <scope>NUCLEOTIDE SEQUENCE</scope>
    <source>
        <strain evidence="2">SSS_KF_BRIS2020</strain>
    </source>
</reference>
<keyword evidence="4" id="KW-1185">Reference proteome</keyword>
<reference evidence="4" key="1">
    <citation type="journal article" date="2020" name="PLoS Negl. Trop. Dis.">
        <title>High-quality nuclear genome for Sarcoptes scabiei-A critical resource for a neglected parasite.</title>
        <authorList>
            <person name="Korhonen P.K."/>
            <person name="Gasser R.B."/>
            <person name="Ma G."/>
            <person name="Wang T."/>
            <person name="Stroehlein A.J."/>
            <person name="Young N.D."/>
            <person name="Ang C.S."/>
            <person name="Fernando D.D."/>
            <person name="Lu H.C."/>
            <person name="Taylor S."/>
            <person name="Reynolds S.L."/>
            <person name="Mofiz E."/>
            <person name="Najaraj S.H."/>
            <person name="Gowda H."/>
            <person name="Madugundu A."/>
            <person name="Renuse S."/>
            <person name="Holt D."/>
            <person name="Pandey A."/>
            <person name="Papenfuss A.T."/>
            <person name="Fischer K."/>
        </authorList>
    </citation>
    <scope>NUCLEOTIDE SEQUENCE [LARGE SCALE GENOMIC DNA]</scope>
</reference>